<comment type="caution">
    <text evidence="2">The sequence shown here is derived from an EMBL/GenBank/DDBJ whole genome shotgun (WGS) entry which is preliminary data.</text>
</comment>
<dbReference type="AlphaFoldDB" id="A0A5B0QCC1"/>
<protein>
    <submittedName>
        <fullName evidence="2">Uncharacterized protein</fullName>
    </submittedName>
</protein>
<feature type="signal peptide" evidence="1">
    <location>
        <begin position="1"/>
        <end position="19"/>
    </location>
</feature>
<evidence type="ECO:0000313" key="3">
    <source>
        <dbReference type="Proteomes" id="UP000324748"/>
    </source>
</evidence>
<keyword evidence="3" id="KW-1185">Reference proteome</keyword>
<sequence length="114" mass="13219">MKLPSLLLATSTLIYQVWGLSQLFEFDQKYYLSFDAKFKNKNGAGLLGHLKRKEGELSNDEGKFIIFKNLGPKTLHFINDKCDFKLTPGQRTHIDFTVDDIRNTWKQVIHVEKS</sequence>
<accession>A0A5B0QCC1</accession>
<name>A0A5B0QCC1_PUCGR</name>
<organism evidence="2 3">
    <name type="scientific">Puccinia graminis f. sp. tritici</name>
    <dbReference type="NCBI Taxonomy" id="56615"/>
    <lineage>
        <taxon>Eukaryota</taxon>
        <taxon>Fungi</taxon>
        <taxon>Dikarya</taxon>
        <taxon>Basidiomycota</taxon>
        <taxon>Pucciniomycotina</taxon>
        <taxon>Pucciniomycetes</taxon>
        <taxon>Pucciniales</taxon>
        <taxon>Pucciniaceae</taxon>
        <taxon>Puccinia</taxon>
    </lineage>
</organism>
<proteinExistence type="predicted"/>
<keyword evidence="1" id="KW-0732">Signal</keyword>
<evidence type="ECO:0000313" key="2">
    <source>
        <dbReference type="EMBL" id="KAA1110910.1"/>
    </source>
</evidence>
<feature type="chain" id="PRO_5022828275" evidence="1">
    <location>
        <begin position="20"/>
        <end position="114"/>
    </location>
</feature>
<dbReference type="Proteomes" id="UP000324748">
    <property type="component" value="Unassembled WGS sequence"/>
</dbReference>
<reference evidence="2 3" key="1">
    <citation type="submission" date="2019-05" db="EMBL/GenBank/DDBJ databases">
        <title>Emergence of the Ug99 lineage of the wheat stem rust pathogen through somatic hybridization.</title>
        <authorList>
            <person name="Li F."/>
            <person name="Upadhyaya N.M."/>
            <person name="Sperschneider J."/>
            <person name="Matny O."/>
            <person name="Nguyen-Phuc H."/>
            <person name="Mago R."/>
            <person name="Raley C."/>
            <person name="Miller M.E."/>
            <person name="Silverstein K.A.T."/>
            <person name="Henningsen E."/>
            <person name="Hirsch C.D."/>
            <person name="Visser B."/>
            <person name="Pretorius Z.A."/>
            <person name="Steffenson B.J."/>
            <person name="Schwessinger B."/>
            <person name="Dodds P.N."/>
            <person name="Figueroa M."/>
        </authorList>
    </citation>
    <scope>NUCLEOTIDE SEQUENCE [LARGE SCALE GENOMIC DNA]</scope>
    <source>
        <strain evidence="2">21-0</strain>
    </source>
</reference>
<dbReference type="EMBL" id="VSWC01000027">
    <property type="protein sequence ID" value="KAA1110910.1"/>
    <property type="molecule type" value="Genomic_DNA"/>
</dbReference>
<gene>
    <name evidence="2" type="ORF">PGT21_034152</name>
</gene>
<evidence type="ECO:0000256" key="1">
    <source>
        <dbReference type="SAM" id="SignalP"/>
    </source>
</evidence>